<evidence type="ECO:0000313" key="3">
    <source>
        <dbReference type="Proteomes" id="UP000094527"/>
    </source>
</evidence>
<feature type="non-terminal residue" evidence="2">
    <location>
        <position position="1"/>
    </location>
</feature>
<feature type="compositionally biased region" description="Basic and acidic residues" evidence="1">
    <location>
        <begin position="463"/>
        <end position="476"/>
    </location>
</feature>
<proteinExistence type="predicted"/>
<dbReference type="InterPro" id="IPR011051">
    <property type="entry name" value="RmlC_Cupin_sf"/>
</dbReference>
<dbReference type="EMBL" id="LJIJ01000303">
    <property type="protein sequence ID" value="ODM99041.1"/>
    <property type="molecule type" value="Genomic_DNA"/>
</dbReference>
<dbReference type="SUPFAM" id="SSF51182">
    <property type="entry name" value="RmlC-like cupins"/>
    <property type="match status" value="1"/>
</dbReference>
<feature type="region of interest" description="Disordered" evidence="1">
    <location>
        <begin position="434"/>
        <end position="476"/>
    </location>
</feature>
<comment type="caution">
    <text evidence="2">The sequence shown here is derived from an EMBL/GenBank/DDBJ whole genome shotgun (WGS) entry which is preliminary data.</text>
</comment>
<reference evidence="2 3" key="1">
    <citation type="journal article" date="2016" name="Genome Biol. Evol.">
        <title>Gene Family Evolution Reflects Adaptation to Soil Environmental Stressors in the Genome of the Collembolan Orchesella cincta.</title>
        <authorList>
            <person name="Faddeeva-Vakhrusheva A."/>
            <person name="Derks M.F."/>
            <person name="Anvar S.Y."/>
            <person name="Agamennone V."/>
            <person name="Suring W."/>
            <person name="Smit S."/>
            <person name="van Straalen N.M."/>
            <person name="Roelofs D."/>
        </authorList>
    </citation>
    <scope>NUCLEOTIDE SEQUENCE [LARGE SCALE GENOMIC DNA]</scope>
    <source>
        <tissue evidence="2">Mixed pool</tissue>
    </source>
</reference>
<gene>
    <name evidence="2" type="ORF">Ocin01_07640</name>
</gene>
<feature type="region of interest" description="Disordered" evidence="1">
    <location>
        <begin position="356"/>
        <end position="401"/>
    </location>
</feature>
<feature type="compositionally biased region" description="Basic and acidic residues" evidence="1">
    <location>
        <begin position="42"/>
        <end position="56"/>
    </location>
</feature>
<feature type="compositionally biased region" description="Polar residues" evidence="1">
    <location>
        <begin position="244"/>
        <end position="277"/>
    </location>
</feature>
<feature type="compositionally biased region" description="Polar residues" evidence="1">
    <location>
        <begin position="365"/>
        <end position="376"/>
    </location>
</feature>
<dbReference type="Proteomes" id="UP000094527">
    <property type="component" value="Unassembled WGS sequence"/>
</dbReference>
<feature type="region of interest" description="Disordered" evidence="1">
    <location>
        <begin position="1"/>
        <end position="318"/>
    </location>
</feature>
<name>A0A1D2N1E9_ORCCI</name>
<feature type="compositionally biased region" description="Basic and acidic residues" evidence="1">
    <location>
        <begin position="189"/>
        <end position="201"/>
    </location>
</feature>
<feature type="compositionally biased region" description="Polar residues" evidence="1">
    <location>
        <begin position="390"/>
        <end position="401"/>
    </location>
</feature>
<organism evidence="2 3">
    <name type="scientific">Orchesella cincta</name>
    <name type="common">Springtail</name>
    <name type="synonym">Podura cincta</name>
    <dbReference type="NCBI Taxonomy" id="48709"/>
    <lineage>
        <taxon>Eukaryota</taxon>
        <taxon>Metazoa</taxon>
        <taxon>Ecdysozoa</taxon>
        <taxon>Arthropoda</taxon>
        <taxon>Hexapoda</taxon>
        <taxon>Collembola</taxon>
        <taxon>Entomobryomorpha</taxon>
        <taxon>Entomobryoidea</taxon>
        <taxon>Orchesellidae</taxon>
        <taxon>Orchesellinae</taxon>
        <taxon>Orchesella</taxon>
    </lineage>
</organism>
<keyword evidence="3" id="KW-1185">Reference proteome</keyword>
<dbReference type="AlphaFoldDB" id="A0A1D2N1E9"/>
<accession>A0A1D2N1E9</accession>
<feature type="compositionally biased region" description="Polar residues" evidence="1">
    <location>
        <begin position="93"/>
        <end position="104"/>
    </location>
</feature>
<evidence type="ECO:0000256" key="1">
    <source>
        <dbReference type="SAM" id="MobiDB-lite"/>
    </source>
</evidence>
<protein>
    <submittedName>
        <fullName evidence="2">Uncharacterized protein</fullName>
    </submittedName>
</protein>
<evidence type="ECO:0000313" key="2">
    <source>
        <dbReference type="EMBL" id="ODM99041.1"/>
    </source>
</evidence>
<sequence>SRNSAKSRLDERKTKGPAPGPAKSRLIERKRKRPALGPASRKKNDLEKKKNERKNDTSASGSQRATIGGRRLRLIPKGKPVSTENSDKPGHGSDQNVKLTSKGTTRVAAVKARERMAPTKGSRKKIIIGRGRLASKAKVGEEKTTETKTTVEQSMRRTTTKRKLGENAVTDDDDGVDSDVNPVPPKKMKYSENSDHEDKSSRSLPVPKSKAPVKDQGKSKHQTSKMPLKNVQDSDDDIVATVSPPMSQSKAPVQNSMSTTQKSRTPPNNKAKSQQSAMKGESGDLKIIQSRKFKSRSSKSLEKTTVTQVRTTRSKTRLSECRNGMGNKKRLVIEIKKLTTDDLALWTHSKRETLQLHDSMDMETTELTTPQRSNSPVAPENGAEDGISPSFHNSSLDVSENDLDNANQSVHEPAHDATLDEYSRNVVSAVEDSVNMDDHSGGSEESEADHDNCEGDSVNMGDHNNDGSKVSEADHDNCEDDADFLEFGIEENEEAYNKLQNSDITQNKALIRASFSKNSATSIHPTLGDYKEEFSGVSRNVAEASADTHVGYTIIQPKTVKPLDMLTTPCIYWVLEGAVSVRSGGGTFSAKGNRTCMFSTTLKRRSCLYIPANTAFTIENWGSKKAMLGYSMHRH</sequence>